<protein>
    <submittedName>
        <fullName evidence="1">Metalloprotease ypwA</fullName>
        <ecNumber evidence="1">3.4.24.-</ecNumber>
    </submittedName>
</protein>
<dbReference type="GO" id="GO:0006508">
    <property type="term" value="P:proteolysis"/>
    <property type="evidence" value="ECO:0007669"/>
    <property type="project" value="UniProtKB-KW"/>
</dbReference>
<dbReference type="GO" id="GO:0004181">
    <property type="term" value="F:metallocarboxypeptidase activity"/>
    <property type="evidence" value="ECO:0007669"/>
    <property type="project" value="InterPro"/>
</dbReference>
<dbReference type="EC" id="3.4.24.-" evidence="1"/>
<dbReference type="RefSeq" id="WP_373852510.1">
    <property type="nucleotide sequence ID" value="NZ_UAWT01000009.1"/>
</dbReference>
<evidence type="ECO:0000313" key="1">
    <source>
        <dbReference type="EMBL" id="SQC68336.1"/>
    </source>
</evidence>
<dbReference type="Pfam" id="PF02074">
    <property type="entry name" value="Peptidase_M32"/>
    <property type="match status" value="1"/>
</dbReference>
<accession>A0A2X3H1A6</accession>
<evidence type="ECO:0000313" key="2">
    <source>
        <dbReference type="Proteomes" id="UP000250257"/>
    </source>
</evidence>
<keyword evidence="1" id="KW-0645">Protease</keyword>
<dbReference type="Gene3D" id="1.10.1370.30">
    <property type="match status" value="1"/>
</dbReference>
<dbReference type="Proteomes" id="UP000250257">
    <property type="component" value="Unassembled WGS sequence"/>
</dbReference>
<keyword evidence="1" id="KW-0378">Hydrolase</keyword>
<keyword evidence="1" id="KW-0482">Metalloprotease</keyword>
<organism evidence="1 2">
    <name type="scientific">Listeria fleischmannii subsp. fleischmannii</name>
    <dbReference type="NCBI Taxonomy" id="1671902"/>
    <lineage>
        <taxon>Bacteria</taxon>
        <taxon>Bacillati</taxon>
        <taxon>Bacillota</taxon>
        <taxon>Bacilli</taxon>
        <taxon>Bacillales</taxon>
        <taxon>Listeriaceae</taxon>
        <taxon>Listeria</taxon>
    </lineage>
</organism>
<dbReference type="AlphaFoldDB" id="A0A2X3H1A6"/>
<gene>
    <name evidence="1" type="primary">ypwA_3</name>
    <name evidence="1" type="ORF">NCTC13940_00958</name>
</gene>
<sequence>MSETVYELEQEFLAYVKRKEALNEALNLVYWDIRTGIPKKGATARSLVIEVLAEDIFKLEVSEEMAALLQHSRHIKTS</sequence>
<dbReference type="EMBL" id="UAWT01000009">
    <property type="protein sequence ID" value="SQC68336.1"/>
    <property type="molecule type" value="Genomic_DNA"/>
</dbReference>
<name>A0A2X3H1A6_9LIST</name>
<proteinExistence type="predicted"/>
<dbReference type="InterPro" id="IPR001333">
    <property type="entry name" value="Peptidase_M32_Taq"/>
</dbReference>
<reference evidence="1 2" key="1">
    <citation type="submission" date="2018-06" db="EMBL/GenBank/DDBJ databases">
        <authorList>
            <consortium name="Pathogen Informatics"/>
            <person name="Doyle S."/>
        </authorList>
    </citation>
    <scope>NUCLEOTIDE SEQUENCE [LARGE SCALE GENOMIC DNA]</scope>
    <source>
        <strain evidence="1 2">NCTC13940</strain>
    </source>
</reference>